<dbReference type="EMBL" id="CP034465">
    <property type="protein sequence ID" value="AZP03606.1"/>
    <property type="molecule type" value="Genomic_DNA"/>
</dbReference>
<evidence type="ECO:0000313" key="5">
    <source>
        <dbReference type="EMBL" id="AZP03606.1"/>
    </source>
</evidence>
<dbReference type="SMART" id="SM00895">
    <property type="entry name" value="FCD"/>
    <property type="match status" value="1"/>
</dbReference>
<dbReference type="InterPro" id="IPR036390">
    <property type="entry name" value="WH_DNA-bd_sf"/>
</dbReference>
<evidence type="ECO:0000313" key="6">
    <source>
        <dbReference type="Proteomes" id="UP000273326"/>
    </source>
</evidence>
<dbReference type="Pfam" id="PF07729">
    <property type="entry name" value="FCD"/>
    <property type="match status" value="1"/>
</dbReference>
<keyword evidence="1" id="KW-0805">Transcription regulation</keyword>
<dbReference type="PANTHER" id="PTHR43537">
    <property type="entry name" value="TRANSCRIPTIONAL REGULATOR, GNTR FAMILY"/>
    <property type="match status" value="1"/>
</dbReference>
<evidence type="ECO:0000256" key="2">
    <source>
        <dbReference type="ARBA" id="ARBA00023125"/>
    </source>
</evidence>
<dbReference type="OrthoDB" id="574518at2"/>
<dbReference type="Proteomes" id="UP000273326">
    <property type="component" value="Chromosome"/>
</dbReference>
<dbReference type="Gene3D" id="1.10.10.10">
    <property type="entry name" value="Winged helix-like DNA-binding domain superfamily/Winged helix DNA-binding domain"/>
    <property type="match status" value="1"/>
</dbReference>
<dbReference type="SUPFAM" id="SSF48008">
    <property type="entry name" value="GntR ligand-binding domain-like"/>
    <property type="match status" value="1"/>
</dbReference>
<dbReference type="AlphaFoldDB" id="A0A3Q9BJ63"/>
<proteinExistence type="predicted"/>
<dbReference type="CDD" id="cd07377">
    <property type="entry name" value="WHTH_GntR"/>
    <property type="match status" value="1"/>
</dbReference>
<dbReference type="SUPFAM" id="SSF46785">
    <property type="entry name" value="Winged helix' DNA-binding domain"/>
    <property type="match status" value="1"/>
</dbReference>
<dbReference type="InterPro" id="IPR036388">
    <property type="entry name" value="WH-like_DNA-bd_sf"/>
</dbReference>
<dbReference type="KEGG" id="jeh:EJN90_02370"/>
<dbReference type="GO" id="GO:0003700">
    <property type="term" value="F:DNA-binding transcription factor activity"/>
    <property type="evidence" value="ECO:0007669"/>
    <property type="project" value="InterPro"/>
</dbReference>
<sequence>MYKQEVEQVARIFNYQNVAYQVIKDLILKSDLVPDQKVSKKDLTQLLGIGDTPVREAIIQLREEGLLRVVPQSGTFVSKINLQEVKEARFVRQNIERLVVEEAFDKIKANEIQELENKVTIQQAYKVTMQHDYMDTGNHDIFFKLDEEFHEFFYQIANKRHVWEWMQMLNISLNRYRYLRIELKDLSWDGIIEEHENIVTLIKEGKKKELGEQIVAHLDMFDKDVDIVINAFPEYFDLEGE</sequence>
<evidence type="ECO:0000256" key="1">
    <source>
        <dbReference type="ARBA" id="ARBA00023015"/>
    </source>
</evidence>
<gene>
    <name evidence="5" type="ORF">EJN90_02370</name>
</gene>
<dbReference type="Gene3D" id="1.20.120.530">
    <property type="entry name" value="GntR ligand-binding domain-like"/>
    <property type="match status" value="1"/>
</dbReference>
<protein>
    <submittedName>
        <fullName evidence="5">GntR family transcriptional regulator</fullName>
    </submittedName>
</protein>
<dbReference type="InterPro" id="IPR011711">
    <property type="entry name" value="GntR_C"/>
</dbReference>
<dbReference type="PANTHER" id="PTHR43537:SF51">
    <property type="entry name" value="HTH-TYPE TRANSCRIPTIONAL REGULATOR LGOR-RELATED"/>
    <property type="match status" value="1"/>
</dbReference>
<keyword evidence="3" id="KW-0804">Transcription</keyword>
<organism evidence="5 6">
    <name type="scientific">Jeotgalibaca ciconiae</name>
    <dbReference type="NCBI Taxonomy" id="2496265"/>
    <lineage>
        <taxon>Bacteria</taxon>
        <taxon>Bacillati</taxon>
        <taxon>Bacillota</taxon>
        <taxon>Bacilli</taxon>
        <taxon>Lactobacillales</taxon>
        <taxon>Carnobacteriaceae</taxon>
        <taxon>Jeotgalibaca</taxon>
    </lineage>
</organism>
<evidence type="ECO:0000256" key="3">
    <source>
        <dbReference type="ARBA" id="ARBA00023163"/>
    </source>
</evidence>
<keyword evidence="6" id="KW-1185">Reference proteome</keyword>
<keyword evidence="2" id="KW-0238">DNA-binding</keyword>
<dbReference type="SMART" id="SM00345">
    <property type="entry name" value="HTH_GNTR"/>
    <property type="match status" value="1"/>
</dbReference>
<dbReference type="Pfam" id="PF00392">
    <property type="entry name" value="GntR"/>
    <property type="match status" value="1"/>
</dbReference>
<name>A0A3Q9BJ63_9LACT</name>
<dbReference type="InterPro" id="IPR000524">
    <property type="entry name" value="Tscrpt_reg_HTH_GntR"/>
</dbReference>
<dbReference type="PROSITE" id="PS50949">
    <property type="entry name" value="HTH_GNTR"/>
    <property type="match status" value="1"/>
</dbReference>
<dbReference type="GO" id="GO:0003677">
    <property type="term" value="F:DNA binding"/>
    <property type="evidence" value="ECO:0007669"/>
    <property type="project" value="UniProtKB-KW"/>
</dbReference>
<dbReference type="InterPro" id="IPR008920">
    <property type="entry name" value="TF_FadR/GntR_C"/>
</dbReference>
<evidence type="ECO:0000259" key="4">
    <source>
        <dbReference type="PROSITE" id="PS50949"/>
    </source>
</evidence>
<feature type="domain" description="HTH gntR-type" evidence="4">
    <location>
        <begin position="13"/>
        <end position="80"/>
    </location>
</feature>
<accession>A0A3Q9BJ63</accession>
<reference evidence="6" key="1">
    <citation type="submission" date="2018-12" db="EMBL/GenBank/DDBJ databases">
        <title>Complete genome sequencing of Jeotgalibaca sp. H21T32.</title>
        <authorList>
            <person name="Bae J.-W."/>
            <person name="Lee S.-Y."/>
        </authorList>
    </citation>
    <scope>NUCLEOTIDE SEQUENCE [LARGE SCALE GENOMIC DNA]</scope>
    <source>
        <strain evidence="6">H21T32</strain>
    </source>
</reference>